<accession>A0ACB1A8W2</accession>
<evidence type="ECO:0000313" key="1">
    <source>
        <dbReference type="EMBL" id="CAK5087663.1"/>
    </source>
</evidence>
<protein>
    <submittedName>
        <fullName evidence="1">Uncharacterized protein</fullName>
    </submittedName>
</protein>
<gene>
    <name evidence="1" type="ORF">MENTE1834_LOCUS35275</name>
</gene>
<dbReference type="EMBL" id="CAVMJV010000067">
    <property type="protein sequence ID" value="CAK5087663.1"/>
    <property type="molecule type" value="Genomic_DNA"/>
</dbReference>
<proteinExistence type="predicted"/>
<reference evidence="1" key="1">
    <citation type="submission" date="2023-11" db="EMBL/GenBank/DDBJ databases">
        <authorList>
            <person name="Poullet M."/>
        </authorList>
    </citation>
    <scope>NUCLEOTIDE SEQUENCE</scope>
    <source>
        <strain evidence="1">E1834</strain>
    </source>
</reference>
<organism evidence="1 2">
    <name type="scientific">Meloidogyne enterolobii</name>
    <name type="common">Root-knot nematode worm</name>
    <name type="synonym">Meloidogyne mayaguensis</name>
    <dbReference type="NCBI Taxonomy" id="390850"/>
    <lineage>
        <taxon>Eukaryota</taxon>
        <taxon>Metazoa</taxon>
        <taxon>Ecdysozoa</taxon>
        <taxon>Nematoda</taxon>
        <taxon>Chromadorea</taxon>
        <taxon>Rhabditida</taxon>
        <taxon>Tylenchina</taxon>
        <taxon>Tylenchomorpha</taxon>
        <taxon>Tylenchoidea</taxon>
        <taxon>Meloidogynidae</taxon>
        <taxon>Meloidogyninae</taxon>
        <taxon>Meloidogyne</taxon>
    </lineage>
</organism>
<keyword evidence="2" id="KW-1185">Reference proteome</keyword>
<name>A0ACB1A8W2_MELEN</name>
<comment type="caution">
    <text evidence="1">The sequence shown here is derived from an EMBL/GenBank/DDBJ whole genome shotgun (WGS) entry which is preliminary data.</text>
</comment>
<sequence length="75" mass="8814">MGLWEELEAFHGRCRRLPWKVQAALGKKRILLPSSMREDFESIPIEERYGIIAVYAENFREVFKIIFGDAITENK</sequence>
<dbReference type="Proteomes" id="UP001497535">
    <property type="component" value="Unassembled WGS sequence"/>
</dbReference>
<evidence type="ECO:0000313" key="2">
    <source>
        <dbReference type="Proteomes" id="UP001497535"/>
    </source>
</evidence>